<dbReference type="PANTHER" id="PTHR13748">
    <property type="entry name" value="COBW-RELATED"/>
    <property type="match status" value="1"/>
</dbReference>
<protein>
    <recommendedName>
        <fullName evidence="5">COBW domain-containing protein 1</fullName>
    </recommendedName>
</protein>
<dbReference type="InterPro" id="IPR011629">
    <property type="entry name" value="CobW-like_C"/>
</dbReference>
<dbReference type="InterPro" id="IPR051316">
    <property type="entry name" value="Zinc-reg_GTPase_activator"/>
</dbReference>
<proteinExistence type="predicted"/>
<dbReference type="PANTHER" id="PTHR13748:SF31">
    <property type="entry name" value="ZINC-REGULATED GTPASE METALLOPROTEIN ACTIVATOR 1A-RELATED"/>
    <property type="match status" value="1"/>
</dbReference>
<feature type="domain" description="CobW C-terminal" evidence="2">
    <location>
        <begin position="271"/>
        <end position="376"/>
    </location>
</feature>
<evidence type="ECO:0008006" key="5">
    <source>
        <dbReference type="Google" id="ProtNLM"/>
    </source>
</evidence>
<dbReference type="GO" id="GO:0005737">
    <property type="term" value="C:cytoplasm"/>
    <property type="evidence" value="ECO:0007669"/>
    <property type="project" value="TreeGrafter"/>
</dbReference>
<dbReference type="InterPro" id="IPR003495">
    <property type="entry name" value="CobW/HypB/UreG_nucleotide-bd"/>
</dbReference>
<dbReference type="Pfam" id="PF02492">
    <property type="entry name" value="cobW"/>
    <property type="match status" value="1"/>
</dbReference>
<organism evidence="3 4">
    <name type="scientific">Allacma fusca</name>
    <dbReference type="NCBI Taxonomy" id="39272"/>
    <lineage>
        <taxon>Eukaryota</taxon>
        <taxon>Metazoa</taxon>
        <taxon>Ecdysozoa</taxon>
        <taxon>Arthropoda</taxon>
        <taxon>Hexapoda</taxon>
        <taxon>Collembola</taxon>
        <taxon>Symphypleona</taxon>
        <taxon>Sminthuridae</taxon>
        <taxon>Allacma</taxon>
    </lineage>
</organism>
<keyword evidence="4" id="KW-1185">Reference proteome</keyword>
<gene>
    <name evidence="3" type="ORF">AFUS01_LOCUS33027</name>
</gene>
<accession>A0A8J2KT58</accession>
<dbReference type="OrthoDB" id="258627at2759"/>
<evidence type="ECO:0000313" key="4">
    <source>
        <dbReference type="Proteomes" id="UP000708208"/>
    </source>
</evidence>
<dbReference type="CDD" id="cd03112">
    <property type="entry name" value="CobW-like"/>
    <property type="match status" value="1"/>
</dbReference>
<reference evidence="3" key="1">
    <citation type="submission" date="2021-06" db="EMBL/GenBank/DDBJ databases">
        <authorList>
            <person name="Hodson N. C."/>
            <person name="Mongue J. A."/>
            <person name="Jaron S. K."/>
        </authorList>
    </citation>
    <scope>NUCLEOTIDE SEQUENCE</scope>
</reference>
<name>A0A8J2KT58_9HEXA</name>
<dbReference type="EMBL" id="CAJVCH010527410">
    <property type="protein sequence ID" value="CAG7822774.1"/>
    <property type="molecule type" value="Genomic_DNA"/>
</dbReference>
<sequence>MDDDDDIPQLVEIESPSSKDGISNCQLILPTLDKKVPVTILTGYLGAGKTTLLNYILHEQTEKKIAVILNEFSNDSAMEKSLAVGQEGELFEEWLELRNGCLCCSVKDNGVKAIENLMEKKGKFDYILVETTGLADPGPIASIFWLDEDLGSDIYLDGVVTVIDAKYGLEKLLEKPPEGYFSATVRQVALADFIVLNKTDLADDLQVKNVCSAISDINKNADVYQTQFCKIPLDCILDLKAYDGIQYERLSQINKDTHSQFKSSHLDQSVGTLTLHLPTPMPRSTLEDFLGLILWEKEPEDNTELWRIKGLIFDDVSNAEEKFESESALMVQGVNDTYEINRVPVTVSELQRESRLILIGRNLKSAKFEASLESVLVKSKSI</sequence>
<evidence type="ECO:0000313" key="3">
    <source>
        <dbReference type="EMBL" id="CAG7822774.1"/>
    </source>
</evidence>
<dbReference type="Proteomes" id="UP000708208">
    <property type="component" value="Unassembled WGS sequence"/>
</dbReference>
<dbReference type="Pfam" id="PF07683">
    <property type="entry name" value="CobW_C"/>
    <property type="match status" value="1"/>
</dbReference>
<dbReference type="AlphaFoldDB" id="A0A8J2KT58"/>
<evidence type="ECO:0000259" key="2">
    <source>
        <dbReference type="Pfam" id="PF07683"/>
    </source>
</evidence>
<comment type="caution">
    <text evidence="3">The sequence shown here is derived from an EMBL/GenBank/DDBJ whole genome shotgun (WGS) entry which is preliminary data.</text>
</comment>
<feature type="domain" description="CobW/HypB/UreG nucleotide-binding" evidence="1">
    <location>
        <begin position="37"/>
        <end position="224"/>
    </location>
</feature>
<evidence type="ECO:0000259" key="1">
    <source>
        <dbReference type="Pfam" id="PF02492"/>
    </source>
</evidence>